<proteinExistence type="inferred from homology"/>
<comment type="similarity">
    <text evidence="1">Belongs to the ABC transporter superfamily.</text>
</comment>
<dbReference type="GO" id="GO:0005524">
    <property type="term" value="F:ATP binding"/>
    <property type="evidence" value="ECO:0007669"/>
    <property type="project" value="UniProtKB-KW"/>
</dbReference>
<keyword evidence="2" id="KW-0813">Transport</keyword>
<dbReference type="AlphaFoldDB" id="X1AFJ7"/>
<evidence type="ECO:0000313" key="6">
    <source>
        <dbReference type="EMBL" id="GAG81335.1"/>
    </source>
</evidence>
<dbReference type="CDD" id="cd03230">
    <property type="entry name" value="ABC_DR_subfamily_A"/>
    <property type="match status" value="1"/>
</dbReference>
<evidence type="ECO:0000256" key="2">
    <source>
        <dbReference type="ARBA" id="ARBA00022448"/>
    </source>
</evidence>
<gene>
    <name evidence="6" type="ORF">S01H4_27991</name>
</gene>
<feature type="domain" description="ABC transporter" evidence="5">
    <location>
        <begin position="2"/>
        <end position="186"/>
    </location>
</feature>
<dbReference type="InterPro" id="IPR050763">
    <property type="entry name" value="ABC_transporter_ATP-binding"/>
</dbReference>
<dbReference type="EMBL" id="BART01013804">
    <property type="protein sequence ID" value="GAG81335.1"/>
    <property type="molecule type" value="Genomic_DNA"/>
</dbReference>
<dbReference type="InterPro" id="IPR003439">
    <property type="entry name" value="ABC_transporter-like_ATP-bd"/>
</dbReference>
<dbReference type="Pfam" id="PF00005">
    <property type="entry name" value="ABC_tran"/>
    <property type="match status" value="1"/>
</dbReference>
<protein>
    <recommendedName>
        <fullName evidence="5">ABC transporter domain-containing protein</fullName>
    </recommendedName>
</protein>
<dbReference type="InterPro" id="IPR027417">
    <property type="entry name" value="P-loop_NTPase"/>
</dbReference>
<keyword evidence="3" id="KW-0547">Nucleotide-binding</keyword>
<evidence type="ECO:0000259" key="5">
    <source>
        <dbReference type="PROSITE" id="PS50893"/>
    </source>
</evidence>
<organism evidence="6">
    <name type="scientific">marine sediment metagenome</name>
    <dbReference type="NCBI Taxonomy" id="412755"/>
    <lineage>
        <taxon>unclassified sequences</taxon>
        <taxon>metagenomes</taxon>
        <taxon>ecological metagenomes</taxon>
    </lineage>
</organism>
<sequence length="186" mass="20775">MIEVVELRKSFGSIKAVENLNLKISGEIFGFLGPNGAGKTTAIKMMTGLLKPDEGQIRLMGLDLQREPLRARKVFGLVLEEPFLYSRLTPREFLFLIGGLYGMEKKGIKNRMSYLLEMFAMEDYADKHISSLSRGTRQKVALSGALIHNPSILFLDEPLSGVDPPSVYNLKKELRDIVKRGGSIVM</sequence>
<evidence type="ECO:0000256" key="4">
    <source>
        <dbReference type="ARBA" id="ARBA00022840"/>
    </source>
</evidence>
<comment type="caution">
    <text evidence="6">The sequence shown here is derived from an EMBL/GenBank/DDBJ whole genome shotgun (WGS) entry which is preliminary data.</text>
</comment>
<name>X1AFJ7_9ZZZZ</name>
<evidence type="ECO:0000256" key="1">
    <source>
        <dbReference type="ARBA" id="ARBA00005417"/>
    </source>
</evidence>
<dbReference type="PANTHER" id="PTHR42711">
    <property type="entry name" value="ABC TRANSPORTER ATP-BINDING PROTEIN"/>
    <property type="match status" value="1"/>
</dbReference>
<dbReference type="PROSITE" id="PS50893">
    <property type="entry name" value="ABC_TRANSPORTER_2"/>
    <property type="match status" value="1"/>
</dbReference>
<accession>X1AFJ7</accession>
<dbReference type="SUPFAM" id="SSF52540">
    <property type="entry name" value="P-loop containing nucleoside triphosphate hydrolases"/>
    <property type="match status" value="1"/>
</dbReference>
<feature type="non-terminal residue" evidence="6">
    <location>
        <position position="186"/>
    </location>
</feature>
<keyword evidence="4" id="KW-0067">ATP-binding</keyword>
<reference evidence="6" key="1">
    <citation type="journal article" date="2014" name="Front. Microbiol.">
        <title>High frequency of phylogenetically diverse reductive dehalogenase-homologous genes in deep subseafloor sedimentary metagenomes.</title>
        <authorList>
            <person name="Kawai M."/>
            <person name="Futagami T."/>
            <person name="Toyoda A."/>
            <person name="Takaki Y."/>
            <person name="Nishi S."/>
            <person name="Hori S."/>
            <person name="Arai W."/>
            <person name="Tsubouchi T."/>
            <person name="Morono Y."/>
            <person name="Uchiyama I."/>
            <person name="Ito T."/>
            <person name="Fujiyama A."/>
            <person name="Inagaki F."/>
            <person name="Takami H."/>
        </authorList>
    </citation>
    <scope>NUCLEOTIDE SEQUENCE</scope>
    <source>
        <strain evidence="6">Expedition CK06-06</strain>
    </source>
</reference>
<dbReference type="GO" id="GO:0016887">
    <property type="term" value="F:ATP hydrolysis activity"/>
    <property type="evidence" value="ECO:0007669"/>
    <property type="project" value="InterPro"/>
</dbReference>
<dbReference type="Gene3D" id="3.40.50.300">
    <property type="entry name" value="P-loop containing nucleotide triphosphate hydrolases"/>
    <property type="match status" value="1"/>
</dbReference>
<dbReference type="PANTHER" id="PTHR42711:SF5">
    <property type="entry name" value="ABC TRANSPORTER ATP-BINDING PROTEIN NATA"/>
    <property type="match status" value="1"/>
</dbReference>
<evidence type="ECO:0000256" key="3">
    <source>
        <dbReference type="ARBA" id="ARBA00022741"/>
    </source>
</evidence>